<name>A0A6C0ARF1_9ZZZZ</name>
<evidence type="ECO:0000313" key="1">
    <source>
        <dbReference type="EMBL" id="QHS81845.1"/>
    </source>
</evidence>
<accession>A0A6C0ARF1</accession>
<sequence length="181" mass="21150">MSLKQFASDHENVHTVPVQTQLNNQVNQYQQNLPVSLFDILLKADRFKGWSNNKSEIIQEFTADYGFLTINTYVAHVSYQLAVDNTWHKIMKSPFKETLIQRFFEELIDGFRKCPNGKLARLANVFQGFEPSTAPVRQAFQHKFATLVNIEDQEEQLRLANEILQEYQIPVHEHQDWLQAL</sequence>
<reference evidence="1" key="1">
    <citation type="journal article" date="2020" name="Nature">
        <title>Giant virus diversity and host interactions through global metagenomics.</title>
        <authorList>
            <person name="Schulz F."/>
            <person name="Roux S."/>
            <person name="Paez-Espino D."/>
            <person name="Jungbluth S."/>
            <person name="Walsh D.A."/>
            <person name="Denef V.J."/>
            <person name="McMahon K.D."/>
            <person name="Konstantinidis K.T."/>
            <person name="Eloe-Fadrosh E.A."/>
            <person name="Kyrpides N.C."/>
            <person name="Woyke T."/>
        </authorList>
    </citation>
    <scope>NUCLEOTIDE SEQUENCE</scope>
    <source>
        <strain evidence="1">GVMAG-S-1101164-72</strain>
    </source>
</reference>
<dbReference type="EMBL" id="MN740760">
    <property type="protein sequence ID" value="QHS81845.1"/>
    <property type="molecule type" value="Genomic_DNA"/>
</dbReference>
<dbReference type="AlphaFoldDB" id="A0A6C0ARF1"/>
<proteinExistence type="predicted"/>
<protein>
    <submittedName>
        <fullName evidence="1">Uncharacterized protein</fullName>
    </submittedName>
</protein>
<organism evidence="1">
    <name type="scientific">viral metagenome</name>
    <dbReference type="NCBI Taxonomy" id="1070528"/>
    <lineage>
        <taxon>unclassified sequences</taxon>
        <taxon>metagenomes</taxon>
        <taxon>organismal metagenomes</taxon>
    </lineage>
</organism>